<proteinExistence type="inferred from homology"/>
<evidence type="ECO:0000256" key="5">
    <source>
        <dbReference type="ARBA" id="ARBA00022679"/>
    </source>
</evidence>
<comment type="catalytic activity">
    <reaction evidence="10 11">
        <text>shikimate + ATP = 3-phosphoshikimate + ADP + H(+)</text>
        <dbReference type="Rhea" id="RHEA:13121"/>
        <dbReference type="ChEBI" id="CHEBI:15378"/>
        <dbReference type="ChEBI" id="CHEBI:30616"/>
        <dbReference type="ChEBI" id="CHEBI:36208"/>
        <dbReference type="ChEBI" id="CHEBI:145989"/>
        <dbReference type="ChEBI" id="CHEBI:456216"/>
        <dbReference type="EC" id="2.7.1.71"/>
    </reaction>
</comment>
<reference evidence="13" key="2">
    <citation type="submission" date="2021-04" db="EMBL/GenBank/DDBJ databases">
        <title>Novel species in family Eggerthellaceae.</title>
        <authorList>
            <person name="Zhang G."/>
        </authorList>
    </citation>
    <scope>NUCLEOTIDE SEQUENCE</scope>
    <source>
        <strain evidence="13">Zg-886</strain>
    </source>
</reference>
<comment type="caution">
    <text evidence="11">Lacks conserved residue(s) required for the propagation of feature annotation.</text>
</comment>
<dbReference type="Pfam" id="PF01202">
    <property type="entry name" value="SKI"/>
    <property type="match status" value="1"/>
</dbReference>
<comment type="similarity">
    <text evidence="2 11">Belongs to the shikimate kinase family.</text>
</comment>
<feature type="binding site" evidence="11">
    <location>
        <position position="101"/>
    </location>
    <ligand>
        <name>substrate</name>
    </ligand>
</feature>
<keyword evidence="8 11" id="KW-0067">ATP-binding</keyword>
<evidence type="ECO:0000313" key="15">
    <source>
        <dbReference type="Proteomes" id="UP000671910"/>
    </source>
</evidence>
<dbReference type="KEGG" id="ebz:J7S26_01335"/>
<keyword evidence="7 11" id="KW-0418">Kinase</keyword>
<dbReference type="PANTHER" id="PTHR21087">
    <property type="entry name" value="SHIKIMATE KINASE"/>
    <property type="match status" value="1"/>
</dbReference>
<dbReference type="GO" id="GO:0005524">
    <property type="term" value="F:ATP binding"/>
    <property type="evidence" value="ECO:0007669"/>
    <property type="project" value="UniProtKB-UniRule"/>
</dbReference>
<dbReference type="PANTHER" id="PTHR21087:SF16">
    <property type="entry name" value="SHIKIMATE KINASE 1, CHLOROPLASTIC"/>
    <property type="match status" value="1"/>
</dbReference>
<comment type="pathway">
    <text evidence="1 11">Metabolic intermediate biosynthesis; chorismate biosynthesis; chorismate from D-erythrose 4-phosphate and phosphoenolpyruvate: step 5/7.</text>
</comment>
<keyword evidence="6 11" id="KW-0547">Nucleotide-binding</keyword>
<evidence type="ECO:0000256" key="9">
    <source>
        <dbReference type="ARBA" id="ARBA00023141"/>
    </source>
</evidence>
<evidence type="ECO:0000313" key="14">
    <source>
        <dbReference type="Proteomes" id="UP000636394"/>
    </source>
</evidence>
<dbReference type="SUPFAM" id="SSF52540">
    <property type="entry name" value="P-loop containing nucleoside triphosphate hydrolases"/>
    <property type="match status" value="1"/>
</dbReference>
<comment type="subunit">
    <text evidence="11">Monomer.</text>
</comment>
<keyword evidence="14" id="KW-1185">Reference proteome</keyword>
<feature type="binding site" evidence="11">
    <location>
        <position position="79"/>
    </location>
    <ligand>
        <name>substrate</name>
    </ligand>
</feature>
<dbReference type="Proteomes" id="UP000636394">
    <property type="component" value="Unassembled WGS sequence"/>
</dbReference>
<evidence type="ECO:0000256" key="10">
    <source>
        <dbReference type="ARBA" id="ARBA00048567"/>
    </source>
</evidence>
<dbReference type="InterPro" id="IPR023000">
    <property type="entry name" value="Shikimate_kinase_CS"/>
</dbReference>
<name>A0A9E6MQL4_9ACTN</name>
<evidence type="ECO:0000256" key="3">
    <source>
        <dbReference type="ARBA" id="ARBA00012154"/>
    </source>
</evidence>
<dbReference type="GO" id="GO:0005829">
    <property type="term" value="C:cytosol"/>
    <property type="evidence" value="ECO:0007669"/>
    <property type="project" value="TreeGrafter"/>
</dbReference>
<evidence type="ECO:0000256" key="11">
    <source>
        <dbReference type="HAMAP-Rule" id="MF_00109"/>
    </source>
</evidence>
<evidence type="ECO:0000256" key="2">
    <source>
        <dbReference type="ARBA" id="ARBA00006997"/>
    </source>
</evidence>
<dbReference type="PROSITE" id="PS01128">
    <property type="entry name" value="SHIKIMATE_KINASE"/>
    <property type="match status" value="1"/>
</dbReference>
<keyword evidence="11" id="KW-0963">Cytoplasm</keyword>
<organism evidence="13 15">
    <name type="scientific">Xiamenia xianingshaonis</name>
    <dbReference type="NCBI Taxonomy" id="2682776"/>
    <lineage>
        <taxon>Bacteria</taxon>
        <taxon>Bacillati</taxon>
        <taxon>Actinomycetota</taxon>
        <taxon>Coriobacteriia</taxon>
        <taxon>Eggerthellales</taxon>
        <taxon>Eggerthellaceae</taxon>
        <taxon>Xiamenia</taxon>
    </lineage>
</organism>
<dbReference type="Proteomes" id="UP000671910">
    <property type="component" value="Chromosome"/>
</dbReference>
<keyword evidence="11" id="KW-0479">Metal-binding</keyword>
<dbReference type="RefSeq" id="WP_166338075.1">
    <property type="nucleotide sequence ID" value="NZ_CP072829.1"/>
</dbReference>
<protein>
    <recommendedName>
        <fullName evidence="3 11">Shikimate kinase</fullName>
        <shortName evidence="11">SK</shortName>
        <ecNumber evidence="3 11">2.7.1.71</ecNumber>
    </recommendedName>
</protein>
<keyword evidence="5 11" id="KW-0808">Transferase</keyword>
<feature type="binding site" evidence="11">
    <location>
        <position position="55"/>
    </location>
    <ligand>
        <name>substrate</name>
    </ligand>
</feature>
<dbReference type="CDD" id="cd00464">
    <property type="entry name" value="SK"/>
    <property type="match status" value="1"/>
</dbReference>
<feature type="binding site" evidence="11">
    <location>
        <position position="139"/>
    </location>
    <ligand>
        <name>ATP</name>
        <dbReference type="ChEBI" id="CHEBI:30616"/>
    </ligand>
</feature>
<comment type="cofactor">
    <cofactor evidence="11">
        <name>Mg(2+)</name>
        <dbReference type="ChEBI" id="CHEBI:18420"/>
    </cofactor>
    <text evidence="11">Binds 1 Mg(2+) ion per subunit.</text>
</comment>
<sequence>MTSANAKPAPLTQPEPRTAAALSRPVFFIGFMGAGKTSVSRKLARKLGLGAIDMDTYLERREGRRVKDIFAEVGEDGFRDIETDVLRELAAKDPLLVSCGGGIVKMLRNRVILRESGFVVHLRVGVDEAASRISDKSTRPLFQNLDDARALAEERAPLYDDVADATVDTAGKTVNAIAYEVKRLLEKEGILCLPPK</sequence>
<dbReference type="EMBL" id="WPCR01000001">
    <property type="protein sequence ID" value="NHM13315.1"/>
    <property type="molecule type" value="Genomic_DNA"/>
</dbReference>
<dbReference type="Gene3D" id="3.40.50.300">
    <property type="entry name" value="P-loop containing nucleotide triphosphate hydrolases"/>
    <property type="match status" value="1"/>
</dbReference>
<dbReference type="GO" id="GO:0000287">
    <property type="term" value="F:magnesium ion binding"/>
    <property type="evidence" value="ECO:0007669"/>
    <property type="project" value="UniProtKB-UniRule"/>
</dbReference>
<accession>A0A9E6MQL4</accession>
<dbReference type="EC" id="2.7.1.71" evidence="3 11"/>
<comment type="subcellular location">
    <subcellularLocation>
        <location evidence="11">Cytoplasm</location>
    </subcellularLocation>
</comment>
<evidence type="ECO:0000256" key="6">
    <source>
        <dbReference type="ARBA" id="ARBA00022741"/>
    </source>
</evidence>
<evidence type="ECO:0000256" key="1">
    <source>
        <dbReference type="ARBA" id="ARBA00004842"/>
    </source>
</evidence>
<keyword evidence="4 11" id="KW-0028">Amino-acid biosynthesis</keyword>
<dbReference type="GO" id="GO:0009423">
    <property type="term" value="P:chorismate biosynthetic process"/>
    <property type="evidence" value="ECO:0007669"/>
    <property type="project" value="UniProtKB-UniRule"/>
</dbReference>
<evidence type="ECO:0000256" key="7">
    <source>
        <dbReference type="ARBA" id="ARBA00022777"/>
    </source>
</evidence>
<dbReference type="EMBL" id="CP072829">
    <property type="protein sequence ID" value="QTU84603.1"/>
    <property type="molecule type" value="Genomic_DNA"/>
</dbReference>
<dbReference type="InterPro" id="IPR027417">
    <property type="entry name" value="P-loop_NTPase"/>
</dbReference>
<comment type="function">
    <text evidence="11">Catalyzes the specific phosphorylation of the 3-hydroxyl group of shikimic acid using ATP as a cosubstrate.</text>
</comment>
<dbReference type="PRINTS" id="PR01100">
    <property type="entry name" value="SHIKIMTKNASE"/>
</dbReference>
<gene>
    <name evidence="11" type="primary">aroK</name>
    <name evidence="12" type="ORF">GMI68_00765</name>
    <name evidence="13" type="ORF">J7S26_01335</name>
</gene>
<dbReference type="InterPro" id="IPR031322">
    <property type="entry name" value="Shikimate/glucono_kinase"/>
</dbReference>
<dbReference type="InterPro" id="IPR000623">
    <property type="entry name" value="Shikimate_kinase/TSH1"/>
</dbReference>
<dbReference type="AlphaFoldDB" id="A0A9E6MQL4"/>
<feature type="binding site" evidence="11">
    <location>
        <begin position="33"/>
        <end position="38"/>
    </location>
    <ligand>
        <name>ATP</name>
        <dbReference type="ChEBI" id="CHEBI:30616"/>
    </ligand>
</feature>
<keyword evidence="9 11" id="KW-0057">Aromatic amino acid biosynthesis</keyword>
<reference evidence="12 14" key="1">
    <citation type="submission" date="2019-11" db="EMBL/GenBank/DDBJ databases">
        <title>Eggerthellaceae novel genus isolated from the rectal contents of marmort.</title>
        <authorList>
            <person name="Zhang G."/>
        </authorList>
    </citation>
    <scope>NUCLEOTIDE SEQUENCE [LARGE SCALE GENOMIC DNA]</scope>
    <source>
        <strain evidence="12">Zg-886</strain>
        <strain evidence="14">zg-886</strain>
    </source>
</reference>
<feature type="binding site" evidence="11">
    <location>
        <position position="155"/>
    </location>
    <ligand>
        <name>substrate</name>
    </ligand>
</feature>
<dbReference type="GO" id="GO:0008652">
    <property type="term" value="P:amino acid biosynthetic process"/>
    <property type="evidence" value="ECO:0007669"/>
    <property type="project" value="UniProtKB-KW"/>
</dbReference>
<keyword evidence="11" id="KW-0460">Magnesium</keyword>
<evidence type="ECO:0000313" key="13">
    <source>
        <dbReference type="EMBL" id="QTU84603.1"/>
    </source>
</evidence>
<evidence type="ECO:0000256" key="8">
    <source>
        <dbReference type="ARBA" id="ARBA00022840"/>
    </source>
</evidence>
<feature type="binding site" evidence="11">
    <location>
        <position position="37"/>
    </location>
    <ligand>
        <name>Mg(2+)</name>
        <dbReference type="ChEBI" id="CHEBI:18420"/>
    </ligand>
</feature>
<dbReference type="HAMAP" id="MF_00109">
    <property type="entry name" value="Shikimate_kinase"/>
    <property type="match status" value="1"/>
</dbReference>
<dbReference type="GO" id="GO:0004765">
    <property type="term" value="F:shikimate kinase activity"/>
    <property type="evidence" value="ECO:0007669"/>
    <property type="project" value="UniProtKB-UniRule"/>
</dbReference>
<evidence type="ECO:0000313" key="12">
    <source>
        <dbReference type="EMBL" id="NHM13315.1"/>
    </source>
</evidence>
<dbReference type="GO" id="GO:0009073">
    <property type="term" value="P:aromatic amino acid family biosynthetic process"/>
    <property type="evidence" value="ECO:0007669"/>
    <property type="project" value="UniProtKB-KW"/>
</dbReference>
<evidence type="ECO:0000256" key="4">
    <source>
        <dbReference type="ARBA" id="ARBA00022605"/>
    </source>
</evidence>